<dbReference type="Pfam" id="PF01212">
    <property type="entry name" value="Beta_elim_lyase"/>
    <property type="match status" value="1"/>
</dbReference>
<dbReference type="FunFam" id="3.40.640.10:FF:000030">
    <property type="entry name" value="Low-specificity L-threonine aldolase"/>
    <property type="match status" value="1"/>
</dbReference>
<sequence>MNPIIDLRSDTVTKPTPAMLQAMFQAPVGDDVYSEDPTVNELQAYGANLFGMEAGLFCPSGTMTNQIAIKLHTQPLSEVICDRTSHIYVYEGGGIAFNSAASVHLVDGVRGKITPQQVEAAINPDNIHFPVTRLVSLENTCNKGGGSYYTVPEIAAIAEVTRKHGIALHLDGARVFNALVASGEDARAYGNHFDTISVCLSKGLGAPVGSLLLGPKPLIEQAKRVRKVLGGGWRQAGYLAAAGLYALQHHVERLREDHDHATQLGNALQQAPYVTEVMPVETNIVIFTLASEVNTDHFLKYLQGKGIVASSFGPQKIRFVTHLDLSPEMVQDIINALADFAQ</sequence>
<dbReference type="PIRSF" id="PIRSF017617">
    <property type="entry name" value="Thr_aldolase"/>
    <property type="match status" value="1"/>
</dbReference>
<dbReference type="OrthoDB" id="9774495at2"/>
<evidence type="ECO:0000259" key="6">
    <source>
        <dbReference type="Pfam" id="PF01212"/>
    </source>
</evidence>
<reference evidence="7 8" key="1">
    <citation type="submission" date="2018-11" db="EMBL/GenBank/DDBJ databases">
        <title>Rufibacter latericius sp. nov., isolated from water in Baiyang Lake.</title>
        <authorList>
            <person name="Yang Y."/>
        </authorList>
    </citation>
    <scope>NUCLEOTIDE SEQUENCE [LARGE SCALE GENOMIC DNA]</scope>
    <source>
        <strain evidence="7 8">MCC P1</strain>
    </source>
</reference>
<keyword evidence="3" id="KW-0663">Pyridoxal phosphate</keyword>
<comment type="cofactor">
    <cofactor evidence="1">
        <name>pyridoxal 5'-phosphate</name>
        <dbReference type="ChEBI" id="CHEBI:597326"/>
    </cofactor>
</comment>
<dbReference type="InterPro" id="IPR023603">
    <property type="entry name" value="Low_specificity_L-TA-like"/>
</dbReference>
<proteinExistence type="inferred from homology"/>
<dbReference type="PANTHER" id="PTHR48097">
    <property type="entry name" value="L-THREONINE ALDOLASE-RELATED"/>
    <property type="match status" value="1"/>
</dbReference>
<dbReference type="EMBL" id="RJJE01000017">
    <property type="protein sequence ID" value="RNI27982.1"/>
    <property type="molecule type" value="Genomic_DNA"/>
</dbReference>
<evidence type="ECO:0000313" key="8">
    <source>
        <dbReference type="Proteomes" id="UP000271010"/>
    </source>
</evidence>
<dbReference type="CDD" id="cd06502">
    <property type="entry name" value="TA_like"/>
    <property type="match status" value="1"/>
</dbReference>
<evidence type="ECO:0000256" key="3">
    <source>
        <dbReference type="ARBA" id="ARBA00022898"/>
    </source>
</evidence>
<organism evidence="7 8">
    <name type="scientific">Rufibacter immobilis</name>
    <dbReference type="NCBI Taxonomy" id="1348778"/>
    <lineage>
        <taxon>Bacteria</taxon>
        <taxon>Pseudomonadati</taxon>
        <taxon>Bacteroidota</taxon>
        <taxon>Cytophagia</taxon>
        <taxon>Cytophagales</taxon>
        <taxon>Hymenobacteraceae</taxon>
        <taxon>Rufibacter</taxon>
    </lineage>
</organism>
<keyword evidence="4 7" id="KW-0456">Lyase</keyword>
<feature type="domain" description="Aromatic amino acid beta-eliminating lyase/threonine aldolase" evidence="6">
    <location>
        <begin position="6"/>
        <end position="290"/>
    </location>
</feature>
<dbReference type="AlphaFoldDB" id="A0A3M9MR15"/>
<dbReference type="Gene3D" id="3.40.640.10">
    <property type="entry name" value="Type I PLP-dependent aspartate aminotransferase-like (Major domain)"/>
    <property type="match status" value="1"/>
</dbReference>
<gene>
    <name evidence="7" type="ORF">EFA69_18015</name>
</gene>
<dbReference type="NCBIfam" id="NF007825">
    <property type="entry name" value="PRK10534.1"/>
    <property type="match status" value="1"/>
</dbReference>
<dbReference type="RefSeq" id="WP_123134449.1">
    <property type="nucleotide sequence ID" value="NZ_RJJE01000017.1"/>
</dbReference>
<evidence type="ECO:0000313" key="7">
    <source>
        <dbReference type="EMBL" id="RNI27982.1"/>
    </source>
</evidence>
<dbReference type="InterPro" id="IPR001597">
    <property type="entry name" value="ArAA_b-elim_lyase/Thr_aldolase"/>
</dbReference>
<dbReference type="SUPFAM" id="SSF53383">
    <property type="entry name" value="PLP-dependent transferases"/>
    <property type="match status" value="1"/>
</dbReference>
<dbReference type="EC" id="4.1.2.48" evidence="7"/>
<accession>A0A3M9MR15</accession>
<dbReference type="InterPro" id="IPR015422">
    <property type="entry name" value="PyrdxlP-dep_Trfase_small"/>
</dbReference>
<dbReference type="GO" id="GO:0008732">
    <property type="term" value="F:L-allo-threonine aldolase activity"/>
    <property type="evidence" value="ECO:0007669"/>
    <property type="project" value="TreeGrafter"/>
</dbReference>
<dbReference type="Gene3D" id="3.90.1150.10">
    <property type="entry name" value="Aspartate Aminotransferase, domain 1"/>
    <property type="match status" value="1"/>
</dbReference>
<evidence type="ECO:0000256" key="1">
    <source>
        <dbReference type="ARBA" id="ARBA00001933"/>
    </source>
</evidence>
<dbReference type="Proteomes" id="UP000271010">
    <property type="component" value="Unassembled WGS sequence"/>
</dbReference>
<dbReference type="NCBIfam" id="NF041359">
    <property type="entry name" value="GntG_guanitoxin"/>
    <property type="match status" value="1"/>
</dbReference>
<dbReference type="GO" id="GO:0006567">
    <property type="term" value="P:L-threonine catabolic process"/>
    <property type="evidence" value="ECO:0007669"/>
    <property type="project" value="TreeGrafter"/>
</dbReference>
<dbReference type="GO" id="GO:0005829">
    <property type="term" value="C:cytosol"/>
    <property type="evidence" value="ECO:0007669"/>
    <property type="project" value="TreeGrafter"/>
</dbReference>
<dbReference type="PANTHER" id="PTHR48097:SF9">
    <property type="entry name" value="L-THREONINE ALDOLASE"/>
    <property type="match status" value="1"/>
</dbReference>
<comment type="similarity">
    <text evidence="2">Belongs to the threonine aldolase family.</text>
</comment>
<dbReference type="InterPro" id="IPR015421">
    <property type="entry name" value="PyrdxlP-dep_Trfase_major"/>
</dbReference>
<evidence type="ECO:0000256" key="2">
    <source>
        <dbReference type="ARBA" id="ARBA00006966"/>
    </source>
</evidence>
<dbReference type="InterPro" id="IPR015424">
    <property type="entry name" value="PyrdxlP-dep_Trfase"/>
</dbReference>
<keyword evidence="8" id="KW-1185">Reference proteome</keyword>
<name>A0A3M9MR15_9BACT</name>
<protein>
    <submittedName>
        <fullName evidence="7">Low-specificity L-threonine aldolase</fullName>
        <ecNumber evidence="7">4.1.2.48</ecNumber>
    </submittedName>
</protein>
<dbReference type="GO" id="GO:0006545">
    <property type="term" value="P:glycine biosynthetic process"/>
    <property type="evidence" value="ECO:0007669"/>
    <property type="project" value="TreeGrafter"/>
</dbReference>
<comment type="caution">
    <text evidence="7">The sequence shown here is derived from an EMBL/GenBank/DDBJ whole genome shotgun (WGS) entry which is preliminary data.</text>
</comment>
<evidence type="ECO:0000256" key="4">
    <source>
        <dbReference type="ARBA" id="ARBA00023239"/>
    </source>
</evidence>
<evidence type="ECO:0000256" key="5">
    <source>
        <dbReference type="PIRSR" id="PIRSR017617-1"/>
    </source>
</evidence>
<feature type="modified residue" description="N6-(pyridoxal phosphate)lysine" evidence="5">
    <location>
        <position position="202"/>
    </location>
</feature>